<evidence type="ECO:0000259" key="9">
    <source>
        <dbReference type="SMART" id="SM00906"/>
    </source>
</evidence>
<dbReference type="CDD" id="cd12148">
    <property type="entry name" value="fungal_TF_MHR"/>
    <property type="match status" value="1"/>
</dbReference>
<evidence type="ECO:0000256" key="5">
    <source>
        <dbReference type="ARBA" id="ARBA00023125"/>
    </source>
</evidence>
<dbReference type="CDD" id="cd14653">
    <property type="entry name" value="ZIP_Gal4p-like"/>
    <property type="match status" value="1"/>
</dbReference>
<evidence type="ECO:0000256" key="4">
    <source>
        <dbReference type="ARBA" id="ARBA00023015"/>
    </source>
</evidence>
<evidence type="ECO:0000256" key="6">
    <source>
        <dbReference type="ARBA" id="ARBA00023163"/>
    </source>
</evidence>
<dbReference type="Pfam" id="PF04082">
    <property type="entry name" value="Fungal_trans"/>
    <property type="match status" value="1"/>
</dbReference>
<proteinExistence type="predicted"/>
<feature type="compositionally biased region" description="Polar residues" evidence="8">
    <location>
        <begin position="76"/>
        <end position="91"/>
    </location>
</feature>
<dbReference type="PANTHER" id="PTHR47782:SF12">
    <property type="entry name" value="ZN(II)2CYS6 TRANSCRIPTION FACTOR (EUROFUNG)"/>
    <property type="match status" value="1"/>
</dbReference>
<accession>A0ABR0EIJ6</accession>
<evidence type="ECO:0000256" key="3">
    <source>
        <dbReference type="ARBA" id="ARBA00022833"/>
    </source>
</evidence>
<feature type="region of interest" description="Disordered" evidence="8">
    <location>
        <begin position="72"/>
        <end position="91"/>
    </location>
</feature>
<evidence type="ECO:0000256" key="7">
    <source>
        <dbReference type="ARBA" id="ARBA00023242"/>
    </source>
</evidence>
<comment type="caution">
    <text evidence="10">The sequence shown here is derived from an EMBL/GenBank/DDBJ whole genome shotgun (WGS) entry which is preliminary data.</text>
</comment>
<dbReference type="SMART" id="SM00906">
    <property type="entry name" value="Fungal_trans"/>
    <property type="match status" value="1"/>
</dbReference>
<feature type="region of interest" description="Disordered" evidence="8">
    <location>
        <begin position="1"/>
        <end position="31"/>
    </location>
</feature>
<evidence type="ECO:0000256" key="8">
    <source>
        <dbReference type="SAM" id="MobiDB-lite"/>
    </source>
</evidence>
<keyword evidence="7" id="KW-0539">Nucleus</keyword>
<feature type="domain" description="Xylanolytic transcriptional activator regulatory" evidence="9">
    <location>
        <begin position="262"/>
        <end position="337"/>
    </location>
</feature>
<keyword evidence="5" id="KW-0238">DNA-binding</keyword>
<evidence type="ECO:0000256" key="1">
    <source>
        <dbReference type="ARBA" id="ARBA00004123"/>
    </source>
</evidence>
<evidence type="ECO:0000313" key="11">
    <source>
        <dbReference type="Proteomes" id="UP001305779"/>
    </source>
</evidence>
<comment type="subcellular location">
    <subcellularLocation>
        <location evidence="1">Nucleus</location>
    </subcellularLocation>
</comment>
<dbReference type="InterPro" id="IPR007219">
    <property type="entry name" value="XnlR_reg_dom"/>
</dbReference>
<keyword evidence="6" id="KW-0804">Transcription</keyword>
<name>A0ABR0EIJ6_ZASCE</name>
<keyword evidence="4" id="KW-0805">Transcription regulation</keyword>
<keyword evidence="2" id="KW-0479">Metal-binding</keyword>
<dbReference type="Proteomes" id="UP001305779">
    <property type="component" value="Unassembled WGS sequence"/>
</dbReference>
<organism evidence="10 11">
    <name type="scientific">Zasmidium cellare</name>
    <name type="common">Wine cellar mold</name>
    <name type="synonym">Racodium cellare</name>
    <dbReference type="NCBI Taxonomy" id="395010"/>
    <lineage>
        <taxon>Eukaryota</taxon>
        <taxon>Fungi</taxon>
        <taxon>Dikarya</taxon>
        <taxon>Ascomycota</taxon>
        <taxon>Pezizomycotina</taxon>
        <taxon>Dothideomycetes</taxon>
        <taxon>Dothideomycetidae</taxon>
        <taxon>Mycosphaerellales</taxon>
        <taxon>Mycosphaerellaceae</taxon>
        <taxon>Zasmidium</taxon>
    </lineage>
</organism>
<keyword evidence="11" id="KW-1185">Reference proteome</keyword>
<protein>
    <recommendedName>
        <fullName evidence="9">Xylanolytic transcriptional activator regulatory domain-containing protein</fullName>
    </recommendedName>
</protein>
<dbReference type="PANTHER" id="PTHR47782">
    <property type="entry name" value="ZN(II)2CYS6 TRANSCRIPTION FACTOR (EUROFUNG)-RELATED"/>
    <property type="match status" value="1"/>
</dbReference>
<evidence type="ECO:0000313" key="10">
    <source>
        <dbReference type="EMBL" id="KAK4501040.1"/>
    </source>
</evidence>
<gene>
    <name evidence="10" type="ORF">PRZ48_006846</name>
</gene>
<evidence type="ECO:0000256" key="2">
    <source>
        <dbReference type="ARBA" id="ARBA00022723"/>
    </source>
</evidence>
<keyword evidence="3" id="KW-0862">Zinc</keyword>
<dbReference type="InterPro" id="IPR052202">
    <property type="entry name" value="Yeast_MetPath_Reg"/>
</dbReference>
<reference evidence="10 11" key="1">
    <citation type="journal article" date="2023" name="G3 (Bethesda)">
        <title>A chromosome-level genome assembly of Zasmidium syzygii isolated from banana leaves.</title>
        <authorList>
            <person name="van Westerhoven A.C."/>
            <person name="Mehrabi R."/>
            <person name="Talebi R."/>
            <person name="Steentjes M.B.F."/>
            <person name="Corcolon B."/>
            <person name="Chong P.A."/>
            <person name="Kema G.H.J."/>
            <person name="Seidl M.F."/>
        </authorList>
    </citation>
    <scope>NUCLEOTIDE SEQUENCE [LARGE SCALE GENOMIC DNA]</scope>
    <source>
        <strain evidence="10 11">P124</strain>
    </source>
</reference>
<dbReference type="EMBL" id="JAXOVC010000005">
    <property type="protein sequence ID" value="KAK4501040.1"/>
    <property type="molecule type" value="Genomic_DNA"/>
</dbReference>
<sequence>MNASNAPFDGEVTGNAPKRRRIVQNQSHRSNNACRRCKAKKAKCEFNGGGALGYTAALEERVAFLESQLAEREADISQTQPRPAPNATSMDSPHFQVPIQSPNGAINGHIPHAPGSQATLAIGNPQQSPEKLEIHAGLETPVTIFTLLEAGSQTQGSNLPELPSPETAETLFESAYLYTQARYCIVDWAMVRQWHDQRLEICSGAYGGVKSSKIGAFFIWIKYYGHALAHLRPVLDSNNLVTVQGLLAITQYNCRATCGPPPWHLVGVALRLCIEKGYHRQVSDTSITTYEREARKRAFWCAYVFDRMISIALQRPFGLDDRDIDLDVQFHQTSTNSTNMEAARISFSNHLTSLLGELDDWRREVPPRTNENSIPQQNEDRTQAMYLQTALLLIRPVLCRDSVDHDLIIRFATIAADACEVRLSPGHMNLDESNMIQNGKEICFRAQSHTSAIQMYNSFYCGITLLQCLALKPDALSFRRVLRAIKACSNTLAVYTSSVDTASTLARLFDKLSDHRFSDVESSVMRPGSPSAIAFLRKVAFSDPSQAETLLQAVPDDEDTVVSGAEDIDALLSLTEPMGASQWLNWEDPFASFEFNDFELS</sequence>